<sequence>MAGITEDMIGQQLAAASQIIETQVDAEIERLDNLDGDELENIRKERMAAMRKRALKKNEWIANGHGEYRELSEEKEFFECSKKSENMVCHFYREGFERCRVVDKHFSLLARKHIETKFCKINAEKAPFLTGRLNIHVLPTIVIVKEGKTKDFIVGFTDLGNRDDFNTEMLEWRIARSDVIEYSGDLLQPPTANKPKKTITMHDSRNKKTIRSGDDDSDDSDY</sequence>
<organism evidence="4">
    <name type="scientific">Hirondellea gigas</name>
    <dbReference type="NCBI Taxonomy" id="1518452"/>
    <lineage>
        <taxon>Eukaryota</taxon>
        <taxon>Metazoa</taxon>
        <taxon>Ecdysozoa</taxon>
        <taxon>Arthropoda</taxon>
        <taxon>Crustacea</taxon>
        <taxon>Multicrustacea</taxon>
        <taxon>Malacostraca</taxon>
        <taxon>Eumalacostraca</taxon>
        <taxon>Peracarida</taxon>
        <taxon>Amphipoda</taxon>
        <taxon>Amphilochidea</taxon>
        <taxon>Lysianassida</taxon>
        <taxon>Lysianassidira</taxon>
        <taxon>Lysianassoidea</taxon>
        <taxon>Lysianassidae</taxon>
        <taxon>Hirondellea</taxon>
    </lineage>
</organism>
<reference evidence="4" key="2">
    <citation type="journal article" date="2018" name="Biosci. Biotechnol. Biochem.">
        <title>Polysaccharide hydrolase of the hadal zone amphipods Hirondellea gigas.</title>
        <authorList>
            <person name="Kobayashi H."/>
            <person name="Nagahama T."/>
            <person name="Arai W."/>
            <person name="Sasagawa Y."/>
            <person name="Umeda M."/>
            <person name="Hayashi T."/>
            <person name="Nikaido I."/>
            <person name="Watanabe H."/>
            <person name="Oguri K."/>
            <person name="Kitazato H."/>
            <person name="Fujioka K."/>
            <person name="Kido Y."/>
            <person name="Takami H."/>
        </authorList>
    </citation>
    <scope>NUCLEOTIDE SEQUENCE</scope>
    <source>
        <tissue evidence="4">Whole body</tissue>
    </source>
</reference>
<evidence type="ECO:0000256" key="2">
    <source>
        <dbReference type="SAM" id="MobiDB-lite"/>
    </source>
</evidence>
<dbReference type="EMBL" id="IACT01000116">
    <property type="protein sequence ID" value="LAC19566.1"/>
    <property type="molecule type" value="mRNA"/>
</dbReference>
<proteinExistence type="evidence at transcript level"/>
<evidence type="ECO:0000313" key="5">
    <source>
        <dbReference type="EMBL" id="LAC19566.1"/>
    </source>
</evidence>
<dbReference type="SUPFAM" id="SSF52833">
    <property type="entry name" value="Thioredoxin-like"/>
    <property type="match status" value="1"/>
</dbReference>
<dbReference type="AlphaFoldDB" id="A0A2P2HX91"/>
<evidence type="ECO:0000313" key="4">
    <source>
        <dbReference type="EMBL" id="LAB66408.1"/>
    </source>
</evidence>
<dbReference type="Pfam" id="PF02114">
    <property type="entry name" value="Phosducin"/>
    <property type="match status" value="1"/>
</dbReference>
<dbReference type="InterPro" id="IPR024253">
    <property type="entry name" value="Phosducin_thioredoxin-like_dom"/>
</dbReference>
<reference evidence="5" key="1">
    <citation type="submission" date="2017-11" db="EMBL/GenBank/DDBJ databases">
        <title>The sensing device of the deep-sea amphipod.</title>
        <authorList>
            <person name="Kobayashi H."/>
            <person name="Nagahama T."/>
            <person name="Arai W."/>
            <person name="Sasagawa Y."/>
            <person name="Umeda M."/>
            <person name="Hayashi T."/>
            <person name="Nikaido I."/>
            <person name="Watanabe H."/>
            <person name="Oguri K."/>
            <person name="Kitazato H."/>
            <person name="Fujioka K."/>
            <person name="Kido Y."/>
            <person name="Takami H."/>
        </authorList>
    </citation>
    <scope>NUCLEOTIDE SEQUENCE</scope>
    <source>
        <tissue evidence="5">Whole body</tissue>
    </source>
</reference>
<dbReference type="PANTHER" id="PTHR21148">
    <property type="entry name" value="THIOREDOXIN DOMAIN-CONTAINING PROTEIN 9"/>
    <property type="match status" value="1"/>
</dbReference>
<protein>
    <submittedName>
        <fullName evidence="4">Thioredoxin domain-containing protein 9-like</fullName>
    </submittedName>
</protein>
<evidence type="ECO:0000256" key="1">
    <source>
        <dbReference type="ARBA" id="ARBA00009686"/>
    </source>
</evidence>
<feature type="domain" description="Phosducin" evidence="3">
    <location>
        <begin position="32"/>
        <end position="165"/>
    </location>
</feature>
<feature type="region of interest" description="Disordered" evidence="2">
    <location>
        <begin position="186"/>
        <end position="222"/>
    </location>
</feature>
<dbReference type="CDD" id="cd02989">
    <property type="entry name" value="Phd_like_TxnDC9"/>
    <property type="match status" value="1"/>
</dbReference>
<feature type="compositionally biased region" description="Basic and acidic residues" evidence="2">
    <location>
        <begin position="200"/>
        <end position="214"/>
    </location>
</feature>
<dbReference type="EMBL" id="IACF01000646">
    <property type="protein sequence ID" value="LAB66408.1"/>
    <property type="molecule type" value="mRNA"/>
</dbReference>
<dbReference type="InterPro" id="IPR036249">
    <property type="entry name" value="Thioredoxin-like_sf"/>
</dbReference>
<name>A0A2P2HX91_9CRUS</name>
<evidence type="ECO:0000259" key="3">
    <source>
        <dbReference type="Pfam" id="PF02114"/>
    </source>
</evidence>
<dbReference type="Gene3D" id="3.40.30.10">
    <property type="entry name" value="Glutaredoxin"/>
    <property type="match status" value="1"/>
</dbReference>
<accession>A0A2P2HX91</accession>
<comment type="similarity">
    <text evidence="1">Belongs to the phosducin family.</text>
</comment>